<dbReference type="InterPro" id="IPR004360">
    <property type="entry name" value="Glyas_Fos-R_dOase_dom"/>
</dbReference>
<dbReference type="AlphaFoldDB" id="A0A9X4KCB8"/>
<feature type="domain" description="VOC" evidence="1">
    <location>
        <begin position="4"/>
        <end position="125"/>
    </location>
</feature>
<dbReference type="RefSeq" id="WP_277563367.1">
    <property type="nucleotide sequence ID" value="NZ_JAPDHZ010000002.1"/>
</dbReference>
<dbReference type="PANTHER" id="PTHR36503:SF3">
    <property type="entry name" value="BLR0126 PROTEIN"/>
    <property type="match status" value="1"/>
</dbReference>
<dbReference type="EMBL" id="JAPDHZ010000002">
    <property type="protein sequence ID" value="MDG0789416.1"/>
    <property type="molecule type" value="Genomic_DNA"/>
</dbReference>
<reference evidence="2 3" key="1">
    <citation type="submission" date="2022-10" db="EMBL/GenBank/DDBJ databases">
        <title>Comparative genomic analysis of Cohnella hashimotonis sp. nov., isolated from the International Space Station.</title>
        <authorList>
            <person name="Simpson A."/>
            <person name="Venkateswaran K."/>
        </authorList>
    </citation>
    <scope>NUCLEOTIDE SEQUENCE [LARGE SCALE GENOMIC DNA]</scope>
    <source>
        <strain evidence="2 3">DSM 18997</strain>
    </source>
</reference>
<dbReference type="Gene3D" id="3.10.180.10">
    <property type="entry name" value="2,3-Dihydroxybiphenyl 1,2-Dioxygenase, domain 1"/>
    <property type="match status" value="1"/>
</dbReference>
<keyword evidence="3" id="KW-1185">Reference proteome</keyword>
<accession>A0A9X4KCB8</accession>
<dbReference type="InterPro" id="IPR037523">
    <property type="entry name" value="VOC_core"/>
</dbReference>
<evidence type="ECO:0000313" key="2">
    <source>
        <dbReference type="EMBL" id="MDG0789416.1"/>
    </source>
</evidence>
<dbReference type="SUPFAM" id="SSF54593">
    <property type="entry name" value="Glyoxalase/Bleomycin resistance protein/Dihydroxybiphenyl dioxygenase"/>
    <property type="match status" value="1"/>
</dbReference>
<dbReference type="Pfam" id="PF00903">
    <property type="entry name" value="Glyoxalase"/>
    <property type="match status" value="1"/>
</dbReference>
<gene>
    <name evidence="2" type="ORF">OMP38_00050</name>
</gene>
<dbReference type="PANTHER" id="PTHR36503">
    <property type="entry name" value="BLR2520 PROTEIN"/>
    <property type="match status" value="1"/>
</dbReference>
<organism evidence="2 3">
    <name type="scientific">Cohnella ginsengisoli</name>
    <dbReference type="NCBI Taxonomy" id="425004"/>
    <lineage>
        <taxon>Bacteria</taxon>
        <taxon>Bacillati</taxon>
        <taxon>Bacillota</taxon>
        <taxon>Bacilli</taxon>
        <taxon>Bacillales</taxon>
        <taxon>Paenibacillaceae</taxon>
        <taxon>Cohnella</taxon>
    </lineage>
</organism>
<evidence type="ECO:0000313" key="3">
    <source>
        <dbReference type="Proteomes" id="UP001153387"/>
    </source>
</evidence>
<dbReference type="Proteomes" id="UP001153387">
    <property type="component" value="Unassembled WGS sequence"/>
</dbReference>
<comment type="caution">
    <text evidence="2">The sequence shown here is derived from an EMBL/GenBank/DDBJ whole genome shotgun (WGS) entry which is preliminary data.</text>
</comment>
<name>A0A9X4KCB8_9BACL</name>
<protein>
    <submittedName>
        <fullName evidence="2">VOC family protein</fullName>
    </submittedName>
</protein>
<evidence type="ECO:0000259" key="1">
    <source>
        <dbReference type="PROSITE" id="PS51819"/>
    </source>
</evidence>
<dbReference type="PROSITE" id="PS51819">
    <property type="entry name" value="VOC"/>
    <property type="match status" value="1"/>
</dbReference>
<sequence length="125" mass="14352">MTVKLKRVGIYVAQMKRALDFYRKLGLAIPDNADEAHHVDVEQDGIVFAFDLVESVKRVFEGWDKPVGYRTELAFQFSSREALDDAYRQLTSLGHKGYLEPRDTPWGERYAIVKDPDDNLISFIA</sequence>
<proteinExistence type="predicted"/>
<dbReference type="InterPro" id="IPR029068">
    <property type="entry name" value="Glyas_Bleomycin-R_OHBP_Dase"/>
</dbReference>